<feature type="region of interest" description="Disordered" evidence="1">
    <location>
        <begin position="65"/>
        <end position="119"/>
    </location>
</feature>
<evidence type="ECO:0000313" key="3">
    <source>
        <dbReference type="Proteomes" id="UP001430953"/>
    </source>
</evidence>
<evidence type="ECO:0000313" key="2">
    <source>
        <dbReference type="EMBL" id="KAL0106971.1"/>
    </source>
</evidence>
<sequence length="119" mass="13815">MRRKEKKKTYNVDLHWIGGVPIDVRQAGTGGLPREGLHHGQQQEEEDEPRHDVELNLEAVCVPLPGEKSRSPATVIQKSINEPYKLRDDKRRDLRRKLTRRCDGPQDDTSTLSRRPRDR</sequence>
<organism evidence="2 3">
    <name type="scientific">Cardiocondyla obscurior</name>
    <dbReference type="NCBI Taxonomy" id="286306"/>
    <lineage>
        <taxon>Eukaryota</taxon>
        <taxon>Metazoa</taxon>
        <taxon>Ecdysozoa</taxon>
        <taxon>Arthropoda</taxon>
        <taxon>Hexapoda</taxon>
        <taxon>Insecta</taxon>
        <taxon>Pterygota</taxon>
        <taxon>Neoptera</taxon>
        <taxon>Endopterygota</taxon>
        <taxon>Hymenoptera</taxon>
        <taxon>Apocrita</taxon>
        <taxon>Aculeata</taxon>
        <taxon>Formicoidea</taxon>
        <taxon>Formicidae</taxon>
        <taxon>Myrmicinae</taxon>
        <taxon>Cardiocondyla</taxon>
    </lineage>
</organism>
<dbReference type="EMBL" id="JADYXP020000017">
    <property type="protein sequence ID" value="KAL0106971.1"/>
    <property type="molecule type" value="Genomic_DNA"/>
</dbReference>
<protein>
    <submittedName>
        <fullName evidence="2">Uncharacterized protein</fullName>
    </submittedName>
</protein>
<gene>
    <name evidence="2" type="ORF">PUN28_015473</name>
</gene>
<dbReference type="AlphaFoldDB" id="A0AAW2ETD1"/>
<feature type="region of interest" description="Disordered" evidence="1">
    <location>
        <begin position="26"/>
        <end position="52"/>
    </location>
</feature>
<feature type="compositionally biased region" description="Basic and acidic residues" evidence="1">
    <location>
        <begin position="35"/>
        <end position="52"/>
    </location>
</feature>
<name>A0AAW2ETD1_9HYME</name>
<reference evidence="2 3" key="1">
    <citation type="submission" date="2023-03" db="EMBL/GenBank/DDBJ databases">
        <title>High recombination rates correlate with genetic variation in Cardiocondyla obscurior ants.</title>
        <authorList>
            <person name="Errbii M."/>
        </authorList>
    </citation>
    <scope>NUCLEOTIDE SEQUENCE [LARGE SCALE GENOMIC DNA]</scope>
    <source>
        <strain evidence="2">Alpha-2009</strain>
        <tissue evidence="2">Whole body</tissue>
    </source>
</reference>
<accession>A0AAW2ETD1</accession>
<feature type="compositionally biased region" description="Polar residues" evidence="1">
    <location>
        <begin position="71"/>
        <end position="80"/>
    </location>
</feature>
<evidence type="ECO:0000256" key="1">
    <source>
        <dbReference type="SAM" id="MobiDB-lite"/>
    </source>
</evidence>
<comment type="caution">
    <text evidence="2">The sequence shown here is derived from an EMBL/GenBank/DDBJ whole genome shotgun (WGS) entry which is preliminary data.</text>
</comment>
<keyword evidence="3" id="KW-1185">Reference proteome</keyword>
<dbReference type="Proteomes" id="UP001430953">
    <property type="component" value="Unassembled WGS sequence"/>
</dbReference>
<proteinExistence type="predicted"/>